<proteinExistence type="predicted"/>
<dbReference type="Pfam" id="PF00072">
    <property type="entry name" value="Response_reg"/>
    <property type="match status" value="1"/>
</dbReference>
<dbReference type="AlphaFoldDB" id="A0A371WXT3"/>
<gene>
    <name evidence="3" type="ORF">DYI37_19595</name>
</gene>
<sequence>MSVVDLVEDAGFEAVEAADAIQALEILETRLDIRIVFSDIDMPCGMDGMKLAAAIQDRWPPIQIILTSGYLAPDKVRMPPRSVFFKALHRGEDRRDVATYGIVSA</sequence>
<protein>
    <submittedName>
        <fullName evidence="3">Response regulator</fullName>
    </submittedName>
</protein>
<accession>A0A371WXT3</accession>
<organism evidence="3 4">
    <name type="scientific">Fulvimarina endophytica</name>
    <dbReference type="NCBI Taxonomy" id="2293836"/>
    <lineage>
        <taxon>Bacteria</taxon>
        <taxon>Pseudomonadati</taxon>
        <taxon>Pseudomonadota</taxon>
        <taxon>Alphaproteobacteria</taxon>
        <taxon>Hyphomicrobiales</taxon>
        <taxon>Aurantimonadaceae</taxon>
        <taxon>Fulvimarina</taxon>
    </lineage>
</organism>
<feature type="domain" description="Response regulatory" evidence="2">
    <location>
        <begin position="1"/>
        <end position="101"/>
    </location>
</feature>
<dbReference type="OrthoDB" id="9784719at2"/>
<dbReference type="Proteomes" id="UP000264310">
    <property type="component" value="Unassembled WGS sequence"/>
</dbReference>
<dbReference type="SUPFAM" id="SSF52172">
    <property type="entry name" value="CheY-like"/>
    <property type="match status" value="1"/>
</dbReference>
<reference evidence="3 4" key="1">
    <citation type="submission" date="2018-08" db="EMBL/GenBank/DDBJ databases">
        <title>Fulvimarina sp. 85, whole genome shotgun sequence.</title>
        <authorList>
            <person name="Tuo L."/>
        </authorList>
    </citation>
    <scope>NUCLEOTIDE SEQUENCE [LARGE SCALE GENOMIC DNA]</scope>
    <source>
        <strain evidence="3 4">85</strain>
    </source>
</reference>
<dbReference type="PROSITE" id="PS50110">
    <property type="entry name" value="RESPONSE_REGULATORY"/>
    <property type="match status" value="1"/>
</dbReference>
<evidence type="ECO:0000313" key="4">
    <source>
        <dbReference type="Proteomes" id="UP000264310"/>
    </source>
</evidence>
<feature type="modified residue" description="4-aspartylphosphate" evidence="1">
    <location>
        <position position="39"/>
    </location>
</feature>
<dbReference type="Gene3D" id="3.40.50.2300">
    <property type="match status" value="1"/>
</dbReference>
<keyword evidence="4" id="KW-1185">Reference proteome</keyword>
<evidence type="ECO:0000256" key="1">
    <source>
        <dbReference type="PROSITE-ProRule" id="PRU00169"/>
    </source>
</evidence>
<evidence type="ECO:0000313" key="3">
    <source>
        <dbReference type="EMBL" id="RFC61756.1"/>
    </source>
</evidence>
<comment type="caution">
    <text evidence="3">The sequence shown here is derived from an EMBL/GenBank/DDBJ whole genome shotgun (WGS) entry which is preliminary data.</text>
</comment>
<name>A0A371WXT3_9HYPH</name>
<dbReference type="InterPro" id="IPR011006">
    <property type="entry name" value="CheY-like_superfamily"/>
</dbReference>
<dbReference type="GO" id="GO:0000160">
    <property type="term" value="P:phosphorelay signal transduction system"/>
    <property type="evidence" value="ECO:0007669"/>
    <property type="project" value="InterPro"/>
</dbReference>
<dbReference type="EMBL" id="QURL01000019">
    <property type="protein sequence ID" value="RFC61756.1"/>
    <property type="molecule type" value="Genomic_DNA"/>
</dbReference>
<keyword evidence="1" id="KW-0597">Phosphoprotein</keyword>
<dbReference type="InterPro" id="IPR001789">
    <property type="entry name" value="Sig_transdc_resp-reg_receiver"/>
</dbReference>
<evidence type="ECO:0000259" key="2">
    <source>
        <dbReference type="PROSITE" id="PS50110"/>
    </source>
</evidence>